<dbReference type="STRING" id="28034.BFX07_09680"/>
<dbReference type="InterPro" id="IPR006016">
    <property type="entry name" value="UspA"/>
</dbReference>
<evidence type="ECO:0000313" key="3">
    <source>
        <dbReference type="EMBL" id="SMC04199.1"/>
    </source>
</evidence>
<comment type="similarity">
    <text evidence="1">Belongs to the universal stress protein A family.</text>
</comment>
<sequence length="138" mass="15235">MQIILWATDGSESAYAAGKMVQHLKTGFPEAKVIALYVREVMAYPPQALVPSGFEDLDQNEQRNVERQIHDLFGNSHDVELVVVEGHASTTIAEVAERYGADVIVVGSHGYHGFDRLVLGSVSRQLLDHTVRPVLVVR</sequence>
<dbReference type="InterPro" id="IPR014729">
    <property type="entry name" value="Rossmann-like_a/b/a_fold"/>
</dbReference>
<gene>
    <name evidence="3" type="ORF">SAMN00768000_1517</name>
</gene>
<keyword evidence="4" id="KW-1185">Reference proteome</keyword>
<evidence type="ECO:0000256" key="1">
    <source>
        <dbReference type="ARBA" id="ARBA00008791"/>
    </source>
</evidence>
<dbReference type="OrthoDB" id="9794782at2"/>
<evidence type="ECO:0000259" key="2">
    <source>
        <dbReference type="Pfam" id="PF00582"/>
    </source>
</evidence>
<accession>A0A1W1WDF3</accession>
<dbReference type="CDD" id="cd00293">
    <property type="entry name" value="USP-like"/>
    <property type="match status" value="1"/>
</dbReference>
<feature type="domain" description="UspA" evidence="2">
    <location>
        <begin position="2"/>
        <end position="138"/>
    </location>
</feature>
<dbReference type="InterPro" id="IPR006015">
    <property type="entry name" value="Universal_stress_UspA"/>
</dbReference>
<dbReference type="PRINTS" id="PR01438">
    <property type="entry name" value="UNVRSLSTRESS"/>
</dbReference>
<reference evidence="4" key="1">
    <citation type="submission" date="2017-04" db="EMBL/GenBank/DDBJ databases">
        <authorList>
            <person name="Varghese N."/>
            <person name="Submissions S."/>
        </authorList>
    </citation>
    <scope>NUCLEOTIDE SEQUENCE [LARGE SCALE GENOMIC DNA]</scope>
    <source>
        <strain evidence="4">DSM 9293</strain>
    </source>
</reference>
<protein>
    <submittedName>
        <fullName evidence="3">Nucleotide-binding universal stress protein, UspA family</fullName>
    </submittedName>
</protein>
<dbReference type="Gene3D" id="3.40.50.620">
    <property type="entry name" value="HUPs"/>
    <property type="match status" value="1"/>
</dbReference>
<name>A0A1W1WDF3_SULTA</name>
<dbReference type="PANTHER" id="PTHR31964">
    <property type="entry name" value="ADENINE NUCLEOTIDE ALPHA HYDROLASES-LIKE SUPERFAMILY PROTEIN"/>
    <property type="match status" value="1"/>
</dbReference>
<dbReference type="Proteomes" id="UP000192660">
    <property type="component" value="Unassembled WGS sequence"/>
</dbReference>
<evidence type="ECO:0000313" key="4">
    <source>
        <dbReference type="Proteomes" id="UP000192660"/>
    </source>
</evidence>
<dbReference type="PANTHER" id="PTHR31964:SF113">
    <property type="entry name" value="USPA DOMAIN-CONTAINING PROTEIN"/>
    <property type="match status" value="1"/>
</dbReference>
<dbReference type="Pfam" id="PF00582">
    <property type="entry name" value="Usp"/>
    <property type="match status" value="1"/>
</dbReference>
<proteinExistence type="inferred from homology"/>
<dbReference type="AlphaFoldDB" id="A0A1W1WDF3"/>
<dbReference type="EMBL" id="FWWY01000001">
    <property type="protein sequence ID" value="SMC04199.1"/>
    <property type="molecule type" value="Genomic_DNA"/>
</dbReference>
<organism evidence="3 4">
    <name type="scientific">Sulfobacillus thermosulfidooxidans (strain DSM 9293 / VKM B-1269 / AT-1)</name>
    <dbReference type="NCBI Taxonomy" id="929705"/>
    <lineage>
        <taxon>Bacteria</taxon>
        <taxon>Bacillati</taxon>
        <taxon>Bacillota</taxon>
        <taxon>Clostridia</taxon>
        <taxon>Eubacteriales</taxon>
        <taxon>Clostridiales Family XVII. Incertae Sedis</taxon>
        <taxon>Sulfobacillus</taxon>
    </lineage>
</organism>
<dbReference type="RefSeq" id="WP_020375534.1">
    <property type="nucleotide sequence ID" value="NZ_FWWY01000001.1"/>
</dbReference>
<dbReference type="SUPFAM" id="SSF52402">
    <property type="entry name" value="Adenine nucleotide alpha hydrolases-like"/>
    <property type="match status" value="1"/>
</dbReference>